<organism evidence="1 2">
    <name type="scientific">Brassica cretica</name>
    <name type="common">Mustard</name>
    <dbReference type="NCBI Taxonomy" id="69181"/>
    <lineage>
        <taxon>Eukaryota</taxon>
        <taxon>Viridiplantae</taxon>
        <taxon>Streptophyta</taxon>
        <taxon>Embryophyta</taxon>
        <taxon>Tracheophyta</taxon>
        <taxon>Spermatophyta</taxon>
        <taxon>Magnoliopsida</taxon>
        <taxon>eudicotyledons</taxon>
        <taxon>Gunneridae</taxon>
        <taxon>Pentapetalae</taxon>
        <taxon>rosids</taxon>
        <taxon>malvids</taxon>
        <taxon>Brassicales</taxon>
        <taxon>Brassicaceae</taxon>
        <taxon>Brassiceae</taxon>
        <taxon>Brassica</taxon>
    </lineage>
</organism>
<reference evidence="1" key="1">
    <citation type="submission" date="2019-12" db="EMBL/GenBank/DDBJ databases">
        <title>Genome sequencing and annotation of Brassica cretica.</title>
        <authorList>
            <person name="Studholme D.J."/>
            <person name="Sarris P."/>
        </authorList>
    </citation>
    <scope>NUCLEOTIDE SEQUENCE</scope>
    <source>
        <strain evidence="1">PFS-109/04</strain>
        <tissue evidence="1">Leaf</tissue>
    </source>
</reference>
<dbReference type="Proteomes" id="UP000712600">
    <property type="component" value="Unassembled WGS sequence"/>
</dbReference>
<sequence length="81" mass="9162">MFYLLLLGDTQGLTCFWDERPCWRVPPSSTGFYNDSGSAFSGMTPNYFVYWENSLSGGLLDLAAESDEWCYLARQGALFQP</sequence>
<proteinExistence type="predicted"/>
<comment type="caution">
    <text evidence="1">The sequence shown here is derived from an EMBL/GenBank/DDBJ whole genome shotgun (WGS) entry which is preliminary data.</text>
</comment>
<protein>
    <submittedName>
        <fullName evidence="1">Uncharacterized protein</fullName>
    </submittedName>
</protein>
<name>A0A8S9RXA4_BRACR</name>
<accession>A0A8S9RXA4</accession>
<dbReference type="EMBL" id="QGKX02000088">
    <property type="protein sequence ID" value="KAF3585427.1"/>
    <property type="molecule type" value="Genomic_DNA"/>
</dbReference>
<evidence type="ECO:0000313" key="2">
    <source>
        <dbReference type="Proteomes" id="UP000712600"/>
    </source>
</evidence>
<evidence type="ECO:0000313" key="1">
    <source>
        <dbReference type="EMBL" id="KAF3585427.1"/>
    </source>
</evidence>
<dbReference type="AlphaFoldDB" id="A0A8S9RXA4"/>
<gene>
    <name evidence="1" type="ORF">F2Q69_00030747</name>
</gene>